<dbReference type="RefSeq" id="WP_079714193.1">
    <property type="nucleotide sequence ID" value="NZ_FUZC01000016.1"/>
</dbReference>
<organism evidence="2 3">
    <name type="scientific">Salegentibacter salinarum</name>
    <dbReference type="NCBI Taxonomy" id="447422"/>
    <lineage>
        <taxon>Bacteria</taxon>
        <taxon>Pseudomonadati</taxon>
        <taxon>Bacteroidota</taxon>
        <taxon>Flavobacteriia</taxon>
        <taxon>Flavobacteriales</taxon>
        <taxon>Flavobacteriaceae</taxon>
        <taxon>Salegentibacter</taxon>
    </lineage>
</organism>
<dbReference type="InterPro" id="IPR001173">
    <property type="entry name" value="Glyco_trans_2-like"/>
</dbReference>
<dbReference type="AlphaFoldDB" id="A0A2N0TY45"/>
<feature type="domain" description="Glycosyltransferase 2-like" evidence="1">
    <location>
        <begin position="8"/>
        <end position="173"/>
    </location>
</feature>
<dbReference type="Pfam" id="PF00535">
    <property type="entry name" value="Glycos_transf_2"/>
    <property type="match status" value="1"/>
</dbReference>
<dbReference type="InterPro" id="IPR029044">
    <property type="entry name" value="Nucleotide-diphossugar_trans"/>
</dbReference>
<dbReference type="CDD" id="cd00761">
    <property type="entry name" value="Glyco_tranf_GTA_type"/>
    <property type="match status" value="1"/>
</dbReference>
<proteinExistence type="predicted"/>
<dbReference type="InterPro" id="IPR050834">
    <property type="entry name" value="Glycosyltransf_2"/>
</dbReference>
<keyword evidence="3" id="KW-1185">Reference proteome</keyword>
<name>A0A2N0TY45_9FLAO</name>
<dbReference type="EMBL" id="LKTS01000011">
    <property type="protein sequence ID" value="PKD19673.1"/>
    <property type="molecule type" value="Genomic_DNA"/>
</dbReference>
<evidence type="ECO:0000313" key="3">
    <source>
        <dbReference type="Proteomes" id="UP000232673"/>
    </source>
</evidence>
<gene>
    <name evidence="2" type="ORF">APR41_15780</name>
</gene>
<comment type="caution">
    <text evidence="2">The sequence shown here is derived from an EMBL/GenBank/DDBJ whole genome shotgun (WGS) entry which is preliminary data.</text>
</comment>
<evidence type="ECO:0000313" key="2">
    <source>
        <dbReference type="EMBL" id="PKD19673.1"/>
    </source>
</evidence>
<dbReference type="Gene3D" id="3.90.550.10">
    <property type="entry name" value="Spore Coat Polysaccharide Biosynthesis Protein SpsA, Chain A"/>
    <property type="match status" value="1"/>
</dbReference>
<dbReference type="PANTHER" id="PTHR43685">
    <property type="entry name" value="GLYCOSYLTRANSFERASE"/>
    <property type="match status" value="1"/>
</dbReference>
<dbReference type="STRING" id="447422.SAMN05660903_03189"/>
<dbReference type="Proteomes" id="UP000232673">
    <property type="component" value="Unassembled WGS sequence"/>
</dbReference>
<dbReference type="OrthoDB" id="635429at2"/>
<reference evidence="2 3" key="1">
    <citation type="submission" date="2015-10" db="EMBL/GenBank/DDBJ databases">
        <title>Draft genome sequence of Salegentibacter salinarum KCTC 12975.</title>
        <authorList>
            <person name="Lin W."/>
            <person name="Zheng Q."/>
        </authorList>
    </citation>
    <scope>NUCLEOTIDE SEQUENCE [LARGE SCALE GENOMIC DNA]</scope>
    <source>
        <strain evidence="2 3">KCTC 12975</strain>
    </source>
</reference>
<dbReference type="SUPFAM" id="SSF53448">
    <property type="entry name" value="Nucleotide-diphospho-sugar transferases"/>
    <property type="match status" value="1"/>
</dbReference>
<dbReference type="PANTHER" id="PTHR43685:SF2">
    <property type="entry name" value="GLYCOSYLTRANSFERASE 2-LIKE DOMAIN-CONTAINING PROTEIN"/>
    <property type="match status" value="1"/>
</dbReference>
<sequence>MKKLTVAICIPTYNQAEYLKRSIQSALDQTFPEISVYVCDDRSTDNTKLICEKFNAEYSNFYYQQNDENLGIAKNVNKLLRWPKTDFIVRLDSDDLLHPNYVKTLLSLFEKYPEAGVGHVNVQQIDEHHHFTRKRLLARQKEFYSAEKSLRESIYGYKVAANICMFRRNVLEELNFTSGRPEYTEDYDLWVRIADANWGNVFSSKILAYYRVWVDKNNYRISLQRKEAELIGYQRLFDECVEPAYKRRNWSENIIKTQREKFALEHAFALKSSYFTKSEKDIITQRVLNIYDSKKVRSRISSYLNPGSLGAKYYSFKRKLIVKIKDLIKGSQFFLRKSKAA</sequence>
<protein>
    <recommendedName>
        <fullName evidence="1">Glycosyltransferase 2-like domain-containing protein</fullName>
    </recommendedName>
</protein>
<accession>A0A2N0TY45</accession>
<evidence type="ECO:0000259" key="1">
    <source>
        <dbReference type="Pfam" id="PF00535"/>
    </source>
</evidence>